<dbReference type="InterPro" id="IPR045151">
    <property type="entry name" value="DCAF8"/>
</dbReference>
<keyword evidence="2" id="KW-0677">Repeat</keyword>
<feature type="region of interest" description="Disordered" evidence="3">
    <location>
        <begin position="366"/>
        <end position="437"/>
    </location>
</feature>
<dbReference type="Gene3D" id="2.130.10.10">
    <property type="entry name" value="YVTN repeat-like/Quinoprotein amine dehydrogenase"/>
    <property type="match status" value="3"/>
</dbReference>
<feature type="region of interest" description="Disordered" evidence="3">
    <location>
        <begin position="584"/>
        <end position="630"/>
    </location>
</feature>
<feature type="region of interest" description="Disordered" evidence="3">
    <location>
        <begin position="288"/>
        <end position="338"/>
    </location>
</feature>
<keyword evidence="1" id="KW-0853">WD repeat</keyword>
<evidence type="ECO:0000256" key="1">
    <source>
        <dbReference type="ARBA" id="ARBA00022574"/>
    </source>
</evidence>
<proteinExistence type="predicted"/>
<evidence type="ECO:0000256" key="2">
    <source>
        <dbReference type="ARBA" id="ARBA00022737"/>
    </source>
</evidence>
<dbReference type="InterPro" id="IPR036322">
    <property type="entry name" value="WD40_repeat_dom_sf"/>
</dbReference>
<feature type="compositionally biased region" description="Low complexity" evidence="3">
    <location>
        <begin position="371"/>
        <end position="384"/>
    </location>
</feature>
<accession>A0A2R5LMT1</accession>
<dbReference type="Pfam" id="PF00400">
    <property type="entry name" value="WD40"/>
    <property type="match status" value="3"/>
</dbReference>
<organism evidence="4">
    <name type="scientific">Ornithodoros turicata</name>
    <dbReference type="NCBI Taxonomy" id="34597"/>
    <lineage>
        <taxon>Eukaryota</taxon>
        <taxon>Metazoa</taxon>
        <taxon>Ecdysozoa</taxon>
        <taxon>Arthropoda</taxon>
        <taxon>Chelicerata</taxon>
        <taxon>Arachnida</taxon>
        <taxon>Acari</taxon>
        <taxon>Parasitiformes</taxon>
        <taxon>Ixodida</taxon>
        <taxon>Ixodoidea</taxon>
        <taxon>Argasidae</taxon>
        <taxon>Ornithodorinae</taxon>
        <taxon>Ornithodoros</taxon>
    </lineage>
</organism>
<reference evidence="4" key="1">
    <citation type="submission" date="2018-03" db="EMBL/GenBank/DDBJ databases">
        <title>The relapsing fever spirochete Borrelia turicatae persists in the highly oxidative environment of its soft-bodied tick vector.</title>
        <authorList>
            <person name="Bourret T.J."/>
            <person name="Boyle W.K."/>
            <person name="Valenzuela J.G."/>
            <person name="Oliveira F."/>
            <person name="Lopez J.E."/>
        </authorList>
    </citation>
    <scope>NUCLEOTIDE SEQUENCE</scope>
    <source>
        <strain evidence="4">Kansas strain/isolate</strain>
        <tissue evidence="4">Salivary glands</tissue>
    </source>
</reference>
<dbReference type="GO" id="GO:0080008">
    <property type="term" value="C:Cul4-RING E3 ubiquitin ligase complex"/>
    <property type="evidence" value="ECO:0007669"/>
    <property type="project" value="TreeGrafter"/>
</dbReference>
<dbReference type="InterPro" id="IPR001680">
    <property type="entry name" value="WD40_rpt"/>
</dbReference>
<feature type="region of interest" description="Disordered" evidence="3">
    <location>
        <begin position="542"/>
        <end position="562"/>
    </location>
</feature>
<evidence type="ECO:0000256" key="3">
    <source>
        <dbReference type="SAM" id="MobiDB-lite"/>
    </source>
</evidence>
<sequence length="812" mass="90151">MYGRRGLFWQIEDSSYGYSTPFQLFDAAKGSRTFVQKLSLQAKLPVHNGCVNTICWNDAGTLLLSGSDDQHLCITNGYSHEVVADIRTGHTANIFSAKFLPNTSDHLVVSCSGDGVIAYSDVERPETSLHNLWTCHFGTAYEIATVPNDPHSFLSCGEDGTVRWFDLRTKCSCSVDDCKEDILINCHRAVTSISVNPLTPYHLAVGCSDSTVRVFDRRMLGTRSTGNYMSNSLDAMVSRFTVPEFEGRGHRITSLTYSSNGREMLVSYSSDYIYLFDARDDGQVNRKAYGADSQASSTDGKPTDSRLSMKRLRVRGDWSDTGPNARPEREMRALGEQQPRSLHASLMQRMSDVLTRMFNTTMSRNRTALTSSSSASSAQSAGESSTEEEADAPTSRQSRRARIAQVLQRKFRQRMANRKQETSGASSSTATSSNPVALDLTQASTSSATVDLESQEADQSATAACNLCNRHCAELMVHLHYSGCGTNSGLITMDMSDHSPPSPASPHLATAVLPTHDAEDEDAIFHDSVEDISESDCFQSAAENVSQMDDASSDARVSASAERDLAEAEDALIDDETAPFVMSIGSLSVDNTSEDEGERERRHRRSSDTSHESSTTRPNRARSRIQRSRVSDSVLRAMAEELRLQKEEHEDADQEMERVPQPRVKKRYMGHRNSRTMIKEATFWGNDFVMSGSDCGHIFIWDKETCDLVMIMEADHHVVNCLQPHPFDPILASSGIDYDIKLWAPLREEPFFDAEKAAEMIKRNEVMLEETKDTITVPATFMIRMLASLNHLRSAGGRIPGWTTREGRTDDH</sequence>
<protein>
    <submittedName>
        <fullName evidence="4">Putative nuclear receptor interaction protein</fullName>
    </submittedName>
</protein>
<dbReference type="PANTHER" id="PTHR15574">
    <property type="entry name" value="WD REPEAT DOMAIN-CONTAINING FAMILY"/>
    <property type="match status" value="1"/>
</dbReference>
<dbReference type="GO" id="GO:0045944">
    <property type="term" value="P:positive regulation of transcription by RNA polymerase II"/>
    <property type="evidence" value="ECO:0007669"/>
    <property type="project" value="TreeGrafter"/>
</dbReference>
<dbReference type="AlphaFoldDB" id="A0A2R5LMT1"/>
<evidence type="ECO:0000313" key="4">
    <source>
        <dbReference type="EMBL" id="MBY10843.1"/>
    </source>
</evidence>
<keyword evidence="4" id="KW-0675">Receptor</keyword>
<dbReference type="SUPFAM" id="SSF50978">
    <property type="entry name" value="WD40 repeat-like"/>
    <property type="match status" value="1"/>
</dbReference>
<dbReference type="InterPro" id="IPR015943">
    <property type="entry name" value="WD40/YVTN_repeat-like_dom_sf"/>
</dbReference>
<dbReference type="SMART" id="SM00320">
    <property type="entry name" value="WD40"/>
    <property type="match status" value="7"/>
</dbReference>
<dbReference type="GO" id="GO:0005737">
    <property type="term" value="C:cytoplasm"/>
    <property type="evidence" value="ECO:0007669"/>
    <property type="project" value="TreeGrafter"/>
</dbReference>
<feature type="compositionally biased region" description="Low complexity" evidence="3">
    <location>
        <begin position="422"/>
        <end position="433"/>
    </location>
</feature>
<name>A0A2R5LMT1_9ACAR</name>
<dbReference type="EMBL" id="GGLE01006717">
    <property type="protein sequence ID" value="MBY10843.1"/>
    <property type="molecule type" value="Transcribed_RNA"/>
</dbReference>
<dbReference type="PANTHER" id="PTHR15574:SF39">
    <property type="entry name" value="DDB1- AND CUL4-ASSOCIATED FACTOR 6"/>
    <property type="match status" value="1"/>
</dbReference>